<name>A0ABR2Z0W3_9CHLO</name>
<dbReference type="Proteomes" id="UP001491310">
    <property type="component" value="Unassembled WGS sequence"/>
</dbReference>
<dbReference type="EMBL" id="JALJOT010000002">
    <property type="protein sequence ID" value="KAK9917748.1"/>
    <property type="molecule type" value="Genomic_DNA"/>
</dbReference>
<dbReference type="Pfam" id="PF03476">
    <property type="entry name" value="MOSC_N"/>
    <property type="match status" value="1"/>
</dbReference>
<feature type="domain" description="MOSC" evidence="1">
    <location>
        <begin position="160"/>
        <end position="320"/>
    </location>
</feature>
<gene>
    <name evidence="2" type="ORF">WJX75_007775</name>
</gene>
<keyword evidence="3" id="KW-1185">Reference proteome</keyword>
<dbReference type="SUPFAM" id="SSF50800">
    <property type="entry name" value="PK beta-barrel domain-like"/>
    <property type="match status" value="1"/>
</dbReference>
<evidence type="ECO:0000313" key="3">
    <source>
        <dbReference type="Proteomes" id="UP001491310"/>
    </source>
</evidence>
<accession>A0ABR2Z0W3</accession>
<evidence type="ECO:0000313" key="2">
    <source>
        <dbReference type="EMBL" id="KAK9917748.1"/>
    </source>
</evidence>
<dbReference type="InterPro" id="IPR005302">
    <property type="entry name" value="MoCF_Sase_C"/>
</dbReference>
<dbReference type="PANTHER" id="PTHR14237:SF19">
    <property type="entry name" value="MITOCHONDRIAL AMIDOXIME REDUCING COMPONENT 1"/>
    <property type="match status" value="1"/>
</dbReference>
<dbReference type="InterPro" id="IPR011037">
    <property type="entry name" value="Pyrv_Knase-like_insert_dom_sf"/>
</dbReference>
<sequence length="347" mass="37895">MPKVSSLRVYPVKGCKGILIDQGAVTETGFAFDRHWLCVTADSGRFYSQRNESRLALVEQTIHPPELLTTAGLAVPPDAHLLLKAPGMQPFKVSLTLHSNGAESEERQVICWEWKGVARDEGAEAGAWFSEYLGKPSQLVRFLGRPGTNDAAADRSKKRRPVVPAGWGAIPGHEVAFSDRLPFLLTTEASLQGLNEALGKEEAVPMERFRPNIVVDDTGEPFSEDAWEAFTVQGPGHTPCRFKAVVPCDRCKVTTTNQETLKVGKEPLQTLAKFRSAAQFFSGELARISRGLYVILPIPMSPRIELKNKTLFGSEVGSRTDGLLSGGNLGVLTEATVETTEMKVMCT</sequence>
<evidence type="ECO:0000259" key="1">
    <source>
        <dbReference type="PROSITE" id="PS51340"/>
    </source>
</evidence>
<dbReference type="PANTHER" id="PTHR14237">
    <property type="entry name" value="MOLYBDOPTERIN COFACTOR SULFURASE MOSC"/>
    <property type="match status" value="1"/>
</dbReference>
<organism evidence="2 3">
    <name type="scientific">Coccomyxa subellipsoidea</name>
    <dbReference type="NCBI Taxonomy" id="248742"/>
    <lineage>
        <taxon>Eukaryota</taxon>
        <taxon>Viridiplantae</taxon>
        <taxon>Chlorophyta</taxon>
        <taxon>core chlorophytes</taxon>
        <taxon>Trebouxiophyceae</taxon>
        <taxon>Trebouxiophyceae incertae sedis</taxon>
        <taxon>Coccomyxaceae</taxon>
        <taxon>Coccomyxa</taxon>
    </lineage>
</organism>
<protein>
    <recommendedName>
        <fullName evidence="1">MOSC domain-containing protein</fullName>
    </recommendedName>
</protein>
<dbReference type="Pfam" id="PF03473">
    <property type="entry name" value="MOSC"/>
    <property type="match status" value="1"/>
</dbReference>
<reference evidence="2 3" key="1">
    <citation type="journal article" date="2024" name="Nat. Commun.">
        <title>Phylogenomics reveals the evolutionary origins of lichenization in chlorophyte algae.</title>
        <authorList>
            <person name="Puginier C."/>
            <person name="Libourel C."/>
            <person name="Otte J."/>
            <person name="Skaloud P."/>
            <person name="Haon M."/>
            <person name="Grisel S."/>
            <person name="Petersen M."/>
            <person name="Berrin J.G."/>
            <person name="Delaux P.M."/>
            <person name="Dal Grande F."/>
            <person name="Keller J."/>
        </authorList>
    </citation>
    <scope>NUCLEOTIDE SEQUENCE [LARGE SCALE GENOMIC DNA]</scope>
    <source>
        <strain evidence="2 3">SAG 216-7</strain>
    </source>
</reference>
<comment type="caution">
    <text evidence="2">The sequence shown here is derived from an EMBL/GenBank/DDBJ whole genome shotgun (WGS) entry which is preliminary data.</text>
</comment>
<dbReference type="PROSITE" id="PS51340">
    <property type="entry name" value="MOSC"/>
    <property type="match status" value="1"/>
</dbReference>
<proteinExistence type="predicted"/>
<dbReference type="SUPFAM" id="SSF141673">
    <property type="entry name" value="MOSC N-terminal domain-like"/>
    <property type="match status" value="1"/>
</dbReference>
<dbReference type="InterPro" id="IPR005303">
    <property type="entry name" value="MOCOS_middle"/>
</dbReference>